<evidence type="ECO:0000313" key="2">
    <source>
        <dbReference type="EMBL" id="OMI39036.1"/>
    </source>
</evidence>
<sequence>MKIVVVGAAGMVGSRVVTEAVSRGHDLVAVFRTQRPADLPSGVTAVEGEATDTDHMSRLFKDADAIVAATRPAPGHEDTAVPTTTALLDAAAAAGARILVVGGAAPLRIPGHPDRLVLESPDYVPRQFRTLAAASAAQLDVCRAHPADWVYLSPPALLEPGQRTGAYRRGTTTLIADADGTSRISAEDLAVAVLDELENPGGDQHFTVGHQADG</sequence>
<accession>A0A1R1SL71</accession>
<dbReference type="RefSeq" id="WP_065962380.1">
    <property type="nucleotide sequence ID" value="NZ_ASQP01000187.1"/>
</dbReference>
<dbReference type="STRING" id="67365.GCA_001704635_06403"/>
<dbReference type="InterPro" id="IPR051606">
    <property type="entry name" value="Polyketide_Oxido-like"/>
</dbReference>
<dbReference type="InterPro" id="IPR016040">
    <property type="entry name" value="NAD(P)-bd_dom"/>
</dbReference>
<dbReference type="EMBL" id="ASQP01000187">
    <property type="protein sequence ID" value="OMI39036.1"/>
    <property type="molecule type" value="Genomic_DNA"/>
</dbReference>
<comment type="caution">
    <text evidence="2">The sequence shown here is derived from an EMBL/GenBank/DDBJ whole genome shotgun (WGS) entry which is preliminary data.</text>
</comment>
<reference evidence="2 3" key="1">
    <citation type="submission" date="2013-05" db="EMBL/GenBank/DDBJ databases">
        <title>Genome sequence of Streptomyces sparsogenes DSM 40356.</title>
        <authorList>
            <person name="Coyne S."/>
            <person name="Seebeck F.P."/>
        </authorList>
    </citation>
    <scope>NUCLEOTIDE SEQUENCE [LARGE SCALE GENOMIC DNA]</scope>
    <source>
        <strain evidence="2 3">DSM 40356</strain>
    </source>
</reference>
<gene>
    <name evidence="2" type="ORF">SPAR_13070</name>
</gene>
<proteinExistence type="predicted"/>
<dbReference type="GeneID" id="96743946"/>
<name>A0A1R1SL71_9ACTN</name>
<dbReference type="AlphaFoldDB" id="A0A1R1SL71"/>
<dbReference type="InterPro" id="IPR036291">
    <property type="entry name" value="NAD(P)-bd_dom_sf"/>
</dbReference>
<evidence type="ECO:0000313" key="3">
    <source>
        <dbReference type="Proteomes" id="UP000186168"/>
    </source>
</evidence>
<dbReference type="PANTHER" id="PTHR43355:SF2">
    <property type="entry name" value="FLAVIN REDUCTASE (NADPH)"/>
    <property type="match status" value="1"/>
</dbReference>
<dbReference type="SUPFAM" id="SSF51735">
    <property type="entry name" value="NAD(P)-binding Rossmann-fold domains"/>
    <property type="match status" value="1"/>
</dbReference>
<dbReference type="Pfam" id="PF13460">
    <property type="entry name" value="NAD_binding_10"/>
    <property type="match status" value="1"/>
</dbReference>
<dbReference type="GO" id="GO:0016646">
    <property type="term" value="F:oxidoreductase activity, acting on the CH-NH group of donors, NAD or NADP as acceptor"/>
    <property type="evidence" value="ECO:0007669"/>
    <property type="project" value="TreeGrafter"/>
</dbReference>
<dbReference type="PANTHER" id="PTHR43355">
    <property type="entry name" value="FLAVIN REDUCTASE (NADPH)"/>
    <property type="match status" value="1"/>
</dbReference>
<keyword evidence="3" id="KW-1185">Reference proteome</keyword>
<dbReference type="Proteomes" id="UP000186168">
    <property type="component" value="Unassembled WGS sequence"/>
</dbReference>
<feature type="domain" description="NAD(P)-binding" evidence="1">
    <location>
        <begin position="7"/>
        <end position="200"/>
    </location>
</feature>
<evidence type="ECO:0000259" key="1">
    <source>
        <dbReference type="Pfam" id="PF13460"/>
    </source>
</evidence>
<protein>
    <submittedName>
        <fullName evidence="2">NADH-flavin reductase</fullName>
    </submittedName>
</protein>
<organism evidence="2 3">
    <name type="scientific">Streptomyces sparsogenes DSM 40356</name>
    <dbReference type="NCBI Taxonomy" id="1331668"/>
    <lineage>
        <taxon>Bacteria</taxon>
        <taxon>Bacillati</taxon>
        <taxon>Actinomycetota</taxon>
        <taxon>Actinomycetes</taxon>
        <taxon>Kitasatosporales</taxon>
        <taxon>Streptomycetaceae</taxon>
        <taxon>Streptomyces</taxon>
    </lineage>
</organism>
<dbReference type="Gene3D" id="3.40.50.720">
    <property type="entry name" value="NAD(P)-binding Rossmann-like Domain"/>
    <property type="match status" value="1"/>
</dbReference>